<feature type="region of interest" description="Disordered" evidence="2">
    <location>
        <begin position="1"/>
        <end position="24"/>
    </location>
</feature>
<evidence type="ECO:0000256" key="2">
    <source>
        <dbReference type="SAM" id="MobiDB-lite"/>
    </source>
</evidence>
<sequence>MPNQKGAKRGLKSSKSRLTSETANEANATTGNVLFDNCHKYAANLLTLALNEEEIDDFPTLPVTPLKSPAPKKVMYERSNSDPSATNEIIFGLSALINSRSDNLEIMVKENKLKFEGLKKTIGFICAEMRDVTGKVSDLEKEVAREEGRVDNCQQRLAELERYSKRWNLRLQGAEETEKEDIRRKVIEICQSVLPEHKHKLPDAIDVVHRLGAK</sequence>
<keyword evidence="4" id="KW-1185">Reference proteome</keyword>
<protein>
    <submittedName>
        <fullName evidence="3">Uncharacterized protein</fullName>
    </submittedName>
</protein>
<feature type="compositionally biased region" description="Basic residues" evidence="2">
    <location>
        <begin position="1"/>
        <end position="15"/>
    </location>
</feature>
<gene>
    <name evidence="3" type="ORF">GOODEAATRI_029253</name>
</gene>
<evidence type="ECO:0000256" key="1">
    <source>
        <dbReference type="SAM" id="Coils"/>
    </source>
</evidence>
<evidence type="ECO:0000313" key="4">
    <source>
        <dbReference type="Proteomes" id="UP001476798"/>
    </source>
</evidence>
<keyword evidence="1" id="KW-0175">Coiled coil</keyword>
<accession>A0ABV0N547</accession>
<feature type="non-terminal residue" evidence="3">
    <location>
        <position position="1"/>
    </location>
</feature>
<proteinExistence type="predicted"/>
<dbReference type="EMBL" id="JAHRIO010024260">
    <property type="protein sequence ID" value="MEQ2166525.1"/>
    <property type="molecule type" value="Genomic_DNA"/>
</dbReference>
<feature type="coiled-coil region" evidence="1">
    <location>
        <begin position="129"/>
        <end position="177"/>
    </location>
</feature>
<dbReference type="Proteomes" id="UP001476798">
    <property type="component" value="Unassembled WGS sequence"/>
</dbReference>
<reference evidence="3 4" key="1">
    <citation type="submission" date="2021-06" db="EMBL/GenBank/DDBJ databases">
        <authorList>
            <person name="Palmer J.M."/>
        </authorList>
    </citation>
    <scope>NUCLEOTIDE SEQUENCE [LARGE SCALE GENOMIC DNA]</scope>
    <source>
        <strain evidence="3 4">GA_2019</strain>
        <tissue evidence="3">Muscle</tissue>
    </source>
</reference>
<evidence type="ECO:0000313" key="3">
    <source>
        <dbReference type="EMBL" id="MEQ2166525.1"/>
    </source>
</evidence>
<comment type="caution">
    <text evidence="3">The sequence shown here is derived from an EMBL/GenBank/DDBJ whole genome shotgun (WGS) entry which is preliminary data.</text>
</comment>
<organism evidence="3 4">
    <name type="scientific">Goodea atripinnis</name>
    <dbReference type="NCBI Taxonomy" id="208336"/>
    <lineage>
        <taxon>Eukaryota</taxon>
        <taxon>Metazoa</taxon>
        <taxon>Chordata</taxon>
        <taxon>Craniata</taxon>
        <taxon>Vertebrata</taxon>
        <taxon>Euteleostomi</taxon>
        <taxon>Actinopterygii</taxon>
        <taxon>Neopterygii</taxon>
        <taxon>Teleostei</taxon>
        <taxon>Neoteleostei</taxon>
        <taxon>Acanthomorphata</taxon>
        <taxon>Ovalentaria</taxon>
        <taxon>Atherinomorphae</taxon>
        <taxon>Cyprinodontiformes</taxon>
        <taxon>Goodeidae</taxon>
        <taxon>Goodea</taxon>
    </lineage>
</organism>
<name>A0ABV0N547_9TELE</name>